<evidence type="ECO:0000256" key="3">
    <source>
        <dbReference type="ARBA" id="ARBA00022763"/>
    </source>
</evidence>
<dbReference type="GO" id="GO:0004252">
    <property type="term" value="F:serine-type endopeptidase activity"/>
    <property type="evidence" value="ECO:0007669"/>
    <property type="project" value="UniProtKB-EC"/>
</dbReference>
<dbReference type="InterPro" id="IPR050077">
    <property type="entry name" value="LexA_repressor"/>
</dbReference>
<keyword evidence="4 12" id="KW-0378">Hydrolase</keyword>
<dbReference type="AlphaFoldDB" id="A0A518CTY1"/>
<keyword evidence="3" id="KW-0227">DNA damage</keyword>
<keyword evidence="10" id="KW-0742">SOS response</keyword>
<evidence type="ECO:0000259" key="11">
    <source>
        <dbReference type="Pfam" id="PF01726"/>
    </source>
</evidence>
<feature type="domain" description="LexA repressor DNA-binding" evidence="11">
    <location>
        <begin position="8"/>
        <end position="70"/>
    </location>
</feature>
<dbReference type="InterPro" id="IPR006199">
    <property type="entry name" value="LexA_DNA-bd_dom"/>
</dbReference>
<keyword evidence="7" id="KW-0238">DNA-binding</keyword>
<dbReference type="GO" id="GO:0006281">
    <property type="term" value="P:DNA repair"/>
    <property type="evidence" value="ECO:0007669"/>
    <property type="project" value="UniProtKB-KW"/>
</dbReference>
<keyword evidence="6" id="KW-0805">Transcription regulation</keyword>
<evidence type="ECO:0000313" key="13">
    <source>
        <dbReference type="Proteomes" id="UP000317178"/>
    </source>
</evidence>
<reference evidence="12 13" key="1">
    <citation type="submission" date="2019-02" db="EMBL/GenBank/DDBJ databases">
        <title>Deep-cultivation of Planctomycetes and their phenomic and genomic characterization uncovers novel biology.</title>
        <authorList>
            <person name="Wiegand S."/>
            <person name="Jogler M."/>
            <person name="Boedeker C."/>
            <person name="Pinto D."/>
            <person name="Vollmers J."/>
            <person name="Rivas-Marin E."/>
            <person name="Kohn T."/>
            <person name="Peeters S.H."/>
            <person name="Heuer A."/>
            <person name="Rast P."/>
            <person name="Oberbeckmann S."/>
            <person name="Bunk B."/>
            <person name="Jeske O."/>
            <person name="Meyerdierks A."/>
            <person name="Storesund J.E."/>
            <person name="Kallscheuer N."/>
            <person name="Luecker S."/>
            <person name="Lage O.M."/>
            <person name="Pohl T."/>
            <person name="Merkel B.J."/>
            <person name="Hornburger P."/>
            <person name="Mueller R.-W."/>
            <person name="Bruemmer F."/>
            <person name="Labrenz M."/>
            <person name="Spormann A.M."/>
            <person name="Op den Camp H."/>
            <person name="Overmann J."/>
            <person name="Amann R."/>
            <person name="Jetten M.S.M."/>
            <person name="Mascher T."/>
            <person name="Medema M.H."/>
            <person name="Devos D.P."/>
            <person name="Kaster A.-K."/>
            <person name="Ovreas L."/>
            <person name="Rohde M."/>
            <person name="Galperin M.Y."/>
            <person name="Jogler C."/>
        </authorList>
    </citation>
    <scope>NUCLEOTIDE SEQUENCE [LARGE SCALE GENOMIC DNA]</scope>
    <source>
        <strain evidence="12 13">Pla110</strain>
    </source>
</reference>
<accession>A0A518CTY1</accession>
<dbReference type="Proteomes" id="UP000317178">
    <property type="component" value="Chromosome"/>
</dbReference>
<dbReference type="GO" id="GO:0009432">
    <property type="term" value="P:SOS response"/>
    <property type="evidence" value="ECO:0007669"/>
    <property type="project" value="UniProtKB-KW"/>
</dbReference>
<dbReference type="EC" id="3.4.21.88" evidence="12"/>
<evidence type="ECO:0000256" key="10">
    <source>
        <dbReference type="ARBA" id="ARBA00023236"/>
    </source>
</evidence>
<keyword evidence="9" id="KW-0234">DNA repair</keyword>
<organism evidence="12 13">
    <name type="scientific">Polystyrenella longa</name>
    <dbReference type="NCBI Taxonomy" id="2528007"/>
    <lineage>
        <taxon>Bacteria</taxon>
        <taxon>Pseudomonadati</taxon>
        <taxon>Planctomycetota</taxon>
        <taxon>Planctomycetia</taxon>
        <taxon>Planctomycetales</taxon>
        <taxon>Planctomycetaceae</taxon>
        <taxon>Polystyrenella</taxon>
    </lineage>
</organism>
<keyword evidence="2" id="KW-0235">DNA replication</keyword>
<evidence type="ECO:0000256" key="6">
    <source>
        <dbReference type="ARBA" id="ARBA00023015"/>
    </source>
</evidence>
<evidence type="ECO:0000256" key="7">
    <source>
        <dbReference type="ARBA" id="ARBA00023125"/>
    </source>
</evidence>
<dbReference type="RefSeq" id="WP_144999107.1">
    <property type="nucleotide sequence ID" value="NZ_CP036281.1"/>
</dbReference>
<dbReference type="PANTHER" id="PTHR33516:SF2">
    <property type="entry name" value="LEXA REPRESSOR-RELATED"/>
    <property type="match status" value="1"/>
</dbReference>
<keyword evidence="13" id="KW-1185">Reference proteome</keyword>
<dbReference type="OrthoDB" id="9802364at2"/>
<evidence type="ECO:0000256" key="8">
    <source>
        <dbReference type="ARBA" id="ARBA00023163"/>
    </source>
</evidence>
<dbReference type="EMBL" id="CP036281">
    <property type="protein sequence ID" value="QDU82696.1"/>
    <property type="molecule type" value="Genomic_DNA"/>
</dbReference>
<evidence type="ECO:0000256" key="1">
    <source>
        <dbReference type="ARBA" id="ARBA00022491"/>
    </source>
</evidence>
<dbReference type="Pfam" id="PF01726">
    <property type="entry name" value="LexA_DNA_bind"/>
    <property type="match status" value="1"/>
</dbReference>
<evidence type="ECO:0000313" key="12">
    <source>
        <dbReference type="EMBL" id="QDU82696.1"/>
    </source>
</evidence>
<dbReference type="PANTHER" id="PTHR33516">
    <property type="entry name" value="LEXA REPRESSOR"/>
    <property type="match status" value="1"/>
</dbReference>
<evidence type="ECO:0000256" key="4">
    <source>
        <dbReference type="ARBA" id="ARBA00022801"/>
    </source>
</evidence>
<dbReference type="Gene3D" id="1.10.10.10">
    <property type="entry name" value="Winged helix-like DNA-binding domain superfamily/Winged helix DNA-binding domain"/>
    <property type="match status" value="1"/>
</dbReference>
<dbReference type="GO" id="GO:0006508">
    <property type="term" value="P:proteolysis"/>
    <property type="evidence" value="ECO:0007669"/>
    <property type="project" value="InterPro"/>
</dbReference>
<evidence type="ECO:0000256" key="2">
    <source>
        <dbReference type="ARBA" id="ARBA00022705"/>
    </source>
</evidence>
<protein>
    <submittedName>
        <fullName evidence="12">LexA repressor</fullName>
        <ecNumber evidence="12">3.4.21.88</ecNumber>
    </submittedName>
</protein>
<evidence type="ECO:0000256" key="5">
    <source>
        <dbReference type="ARBA" id="ARBA00022813"/>
    </source>
</evidence>
<name>A0A518CTY1_9PLAN</name>
<keyword evidence="1" id="KW-0678">Repressor</keyword>
<dbReference type="SUPFAM" id="SSF46785">
    <property type="entry name" value="Winged helix' DNA-binding domain"/>
    <property type="match status" value="1"/>
</dbReference>
<dbReference type="InterPro" id="IPR036388">
    <property type="entry name" value="WH-like_DNA-bd_sf"/>
</dbReference>
<gene>
    <name evidence="12" type="primary">lexA_3</name>
    <name evidence="12" type="ORF">Pla110_44570</name>
</gene>
<dbReference type="FunFam" id="1.10.10.10:FF:000009">
    <property type="entry name" value="LexA repressor"/>
    <property type="match status" value="1"/>
</dbReference>
<keyword evidence="5" id="KW-0068">Autocatalytic cleavage</keyword>
<evidence type="ECO:0000256" key="9">
    <source>
        <dbReference type="ARBA" id="ARBA00023204"/>
    </source>
</evidence>
<sequence length="89" mass="9816">MTPQNRPALTERQQAILDYIADRIKREGCAPTHREIATQFGIKSPNGVNSNLKALKMKGYITTEPKISRGIHVVGQVPKLSLEFAGEVS</sequence>
<dbReference type="KEGG" id="plon:Pla110_44570"/>
<dbReference type="GO" id="GO:0003677">
    <property type="term" value="F:DNA binding"/>
    <property type="evidence" value="ECO:0007669"/>
    <property type="project" value="UniProtKB-KW"/>
</dbReference>
<dbReference type="InterPro" id="IPR036390">
    <property type="entry name" value="WH_DNA-bd_sf"/>
</dbReference>
<keyword evidence="8" id="KW-0804">Transcription</keyword>
<proteinExistence type="predicted"/>
<dbReference type="GO" id="GO:0006260">
    <property type="term" value="P:DNA replication"/>
    <property type="evidence" value="ECO:0007669"/>
    <property type="project" value="UniProtKB-KW"/>
</dbReference>